<evidence type="ECO:0000256" key="2">
    <source>
        <dbReference type="ARBA" id="ARBA00012261"/>
    </source>
</evidence>
<evidence type="ECO:0000259" key="6">
    <source>
        <dbReference type="Pfam" id="PF02911"/>
    </source>
</evidence>
<feature type="domain" description="Formyl transferase N-terminal" evidence="5">
    <location>
        <begin position="8"/>
        <end position="196"/>
    </location>
</feature>
<keyword evidence="4" id="KW-0648">Protein biosynthesis</keyword>
<dbReference type="STRING" id="1108050.A0A0B7FMG8"/>
<feature type="domain" description="Formyl transferase C-terminal" evidence="6">
    <location>
        <begin position="221"/>
        <end position="327"/>
    </location>
</feature>
<dbReference type="GO" id="GO:0004479">
    <property type="term" value="F:methionyl-tRNA formyltransferase activity"/>
    <property type="evidence" value="ECO:0007669"/>
    <property type="project" value="UniProtKB-EC"/>
</dbReference>
<dbReference type="GO" id="GO:0005739">
    <property type="term" value="C:mitochondrion"/>
    <property type="evidence" value="ECO:0007669"/>
    <property type="project" value="TreeGrafter"/>
</dbReference>
<dbReference type="InterPro" id="IPR005793">
    <property type="entry name" value="Formyl_trans_C"/>
</dbReference>
<protein>
    <recommendedName>
        <fullName evidence="2">methionyl-tRNA formyltransferase</fullName>
        <ecNumber evidence="2">2.1.2.9</ecNumber>
    </recommendedName>
</protein>
<dbReference type="SUPFAM" id="SSF50486">
    <property type="entry name" value="FMT C-terminal domain-like"/>
    <property type="match status" value="1"/>
</dbReference>
<dbReference type="Pfam" id="PF00551">
    <property type="entry name" value="Formyl_trans_N"/>
    <property type="match status" value="1"/>
</dbReference>
<gene>
    <name evidence="7" type="primary">fmt</name>
    <name evidence="7" type="ORF">RSOLAG1IB_02824</name>
</gene>
<dbReference type="InterPro" id="IPR011034">
    <property type="entry name" value="Formyl_transferase-like_C_sf"/>
</dbReference>
<dbReference type="AlphaFoldDB" id="A0A0B7FMG8"/>
<keyword evidence="3 7" id="KW-0808">Transferase</keyword>
<dbReference type="Pfam" id="PF02911">
    <property type="entry name" value="Formyl_trans_C"/>
    <property type="match status" value="1"/>
</dbReference>
<sequence length="351" mass="39490">MLRRDFNVLFFGRDTFSSTVFNELSQAKDVLDSLAVATTPDQWVGRRRQTLSVAPLKQLAESTKVPVVHIPEDKNEFSHWIPPLPFNNPSNDNVLVTASFGRRIPSSCLDIFHRGRKLNVHPSLLPKYRGAAPIQHTLLDKAGITGVSVIEMENGKGFDFGDIWAQKAMDVPVGSTYMSLETQLAKLGGQLLIDVLRKAKSDPFFTGHPQDHLQATKARLIRAEQSEINWNVWDAERVERTHRAIGHQRPVFTFIPDRHTSRLQLLEMRPTAKGEKNPELNVPGEALFDTLDNTLRICCAEGTQLIVSKLKTENKNALKAKEWWNGVPPIWLQNGFLRLGSPHSKNTPDEG</sequence>
<keyword evidence="8" id="KW-1185">Reference proteome</keyword>
<reference evidence="7 8" key="1">
    <citation type="submission" date="2014-11" db="EMBL/GenBank/DDBJ databases">
        <authorList>
            <person name="Wibberg Daniel"/>
        </authorList>
    </citation>
    <scope>NUCLEOTIDE SEQUENCE [LARGE SCALE GENOMIC DNA]</scope>
    <source>
        <strain evidence="7">Rhizoctonia solani AG1-IB 7/3/14</strain>
    </source>
</reference>
<evidence type="ECO:0000256" key="1">
    <source>
        <dbReference type="ARBA" id="ARBA00010699"/>
    </source>
</evidence>
<dbReference type="InterPro" id="IPR036477">
    <property type="entry name" value="Formyl_transf_N_sf"/>
</dbReference>
<dbReference type="PANTHER" id="PTHR11138:SF5">
    <property type="entry name" value="METHIONYL-TRNA FORMYLTRANSFERASE, MITOCHONDRIAL"/>
    <property type="match status" value="1"/>
</dbReference>
<dbReference type="EC" id="2.1.2.9" evidence="2"/>
<dbReference type="OrthoDB" id="10268103at2759"/>
<dbReference type="SUPFAM" id="SSF53328">
    <property type="entry name" value="Formyltransferase"/>
    <property type="match status" value="1"/>
</dbReference>
<evidence type="ECO:0000313" key="8">
    <source>
        <dbReference type="Proteomes" id="UP000059188"/>
    </source>
</evidence>
<dbReference type="Proteomes" id="UP000059188">
    <property type="component" value="Unassembled WGS sequence"/>
</dbReference>
<name>A0A0B7FMG8_THACB</name>
<dbReference type="CDD" id="cd08646">
    <property type="entry name" value="FMT_core_Met-tRNA-FMT_N"/>
    <property type="match status" value="1"/>
</dbReference>
<dbReference type="InterPro" id="IPR041711">
    <property type="entry name" value="Met-tRNA-FMT_N"/>
</dbReference>
<dbReference type="PANTHER" id="PTHR11138">
    <property type="entry name" value="METHIONYL-TRNA FORMYLTRANSFERASE"/>
    <property type="match status" value="1"/>
</dbReference>
<dbReference type="EMBL" id="LN679102">
    <property type="protein sequence ID" value="CEL58079.1"/>
    <property type="molecule type" value="Genomic_DNA"/>
</dbReference>
<evidence type="ECO:0000256" key="4">
    <source>
        <dbReference type="ARBA" id="ARBA00022917"/>
    </source>
</evidence>
<dbReference type="Gene3D" id="3.40.50.12230">
    <property type="match status" value="1"/>
</dbReference>
<evidence type="ECO:0000313" key="7">
    <source>
        <dbReference type="EMBL" id="CEL58079.1"/>
    </source>
</evidence>
<evidence type="ECO:0000256" key="3">
    <source>
        <dbReference type="ARBA" id="ARBA00022679"/>
    </source>
</evidence>
<accession>A0A0B7FMG8</accession>
<organism evidence="7 8">
    <name type="scientific">Thanatephorus cucumeris (strain AG1-IB / isolate 7/3/14)</name>
    <name type="common">Lettuce bottom rot fungus</name>
    <name type="synonym">Rhizoctonia solani</name>
    <dbReference type="NCBI Taxonomy" id="1108050"/>
    <lineage>
        <taxon>Eukaryota</taxon>
        <taxon>Fungi</taxon>
        <taxon>Dikarya</taxon>
        <taxon>Basidiomycota</taxon>
        <taxon>Agaricomycotina</taxon>
        <taxon>Agaricomycetes</taxon>
        <taxon>Cantharellales</taxon>
        <taxon>Ceratobasidiaceae</taxon>
        <taxon>Rhizoctonia</taxon>
        <taxon>Rhizoctonia solani AG-1</taxon>
    </lineage>
</organism>
<comment type="similarity">
    <text evidence="1">Belongs to the Fmt family.</text>
</comment>
<evidence type="ECO:0000259" key="5">
    <source>
        <dbReference type="Pfam" id="PF00551"/>
    </source>
</evidence>
<dbReference type="InterPro" id="IPR002376">
    <property type="entry name" value="Formyl_transf_N"/>
</dbReference>
<proteinExistence type="inferred from homology"/>